<gene>
    <name evidence="1" type="ORF">PsorP6_008561</name>
</gene>
<dbReference type="Proteomes" id="UP001163321">
    <property type="component" value="Chromosome 3"/>
</dbReference>
<accession>A0ACC0WA93</accession>
<proteinExistence type="predicted"/>
<organism evidence="1 2">
    <name type="scientific">Peronosclerospora sorghi</name>
    <dbReference type="NCBI Taxonomy" id="230839"/>
    <lineage>
        <taxon>Eukaryota</taxon>
        <taxon>Sar</taxon>
        <taxon>Stramenopiles</taxon>
        <taxon>Oomycota</taxon>
        <taxon>Peronosporomycetes</taxon>
        <taxon>Peronosporales</taxon>
        <taxon>Peronosporaceae</taxon>
        <taxon>Peronosclerospora</taxon>
    </lineage>
</organism>
<keyword evidence="2" id="KW-1185">Reference proteome</keyword>
<reference evidence="1 2" key="1">
    <citation type="journal article" date="2022" name="bioRxiv">
        <title>The genome of the oomycete Peronosclerospora sorghi, a cosmopolitan pathogen of maize and sorghum, is inflated with dispersed pseudogenes.</title>
        <authorList>
            <person name="Fletcher K."/>
            <person name="Martin F."/>
            <person name="Isakeit T."/>
            <person name="Cavanaugh K."/>
            <person name="Magill C."/>
            <person name="Michelmore R."/>
        </authorList>
    </citation>
    <scope>NUCLEOTIDE SEQUENCE [LARGE SCALE GENOMIC DNA]</scope>
    <source>
        <strain evidence="1">P6</strain>
    </source>
</reference>
<evidence type="ECO:0000313" key="2">
    <source>
        <dbReference type="Proteomes" id="UP001163321"/>
    </source>
</evidence>
<evidence type="ECO:0000313" key="1">
    <source>
        <dbReference type="EMBL" id="KAI9915760.1"/>
    </source>
</evidence>
<dbReference type="EMBL" id="CM047582">
    <property type="protein sequence ID" value="KAI9915760.1"/>
    <property type="molecule type" value="Genomic_DNA"/>
</dbReference>
<sequence length="597" mass="67477">MKSEQKTSAELWQLMASSTKATFAYVSFMPGASHLQLQLCLHNEQKIFYRPITEKLDRVRYRLALLASVVSPRGGTHKKKRNNGAMSCKQPTISVKFYDANDQLINDKASKVRDGLMRAKRLEIGPETFMVLHNQPLVTELKVLEPVMAGIAINPLLRTNFCTPDECIWKWFRLDKEDERSLGTLVSTDRRYTPAKNEVGHKFYIECYAPASTADLAPDSKVDVVTTPALVGPNRDVFKVRRRMGLITAADKYPNEVDAFRVMSYNVLFDGYATSEHSRKNVFPYVNASVMKESRRIQLILQEIEENHCDIVCLQEIGEHVYKHFLDRILASMGYHGFYSGKTGTMKEGCATFVKTTRFDVVEHSTVDLAAAVKKSKNPSFQKFMHEFPEIYKGISRIPSVAQFLVLRSKIDATRTIILSNTHLFYRGDAHLIRLLQGAAIVERISQHKAVSELKTAAVVMCGDWNAYPQSALISFLLDGQIDSSHNHLQQASSFRWNLSTGDSDINSCARNVTQIHRTCFKHNLRLASACGIPAFTNYVTTFVNTLDYIFVGSEMLRVCDVFPFFTEEEVSSEVALPSSTFPSDHISLVCDLSWKD</sequence>
<name>A0ACC0WA93_9STRA</name>
<comment type="caution">
    <text evidence="1">The sequence shown here is derived from an EMBL/GenBank/DDBJ whole genome shotgun (WGS) entry which is preliminary data.</text>
</comment>
<protein>
    <submittedName>
        <fullName evidence="1">Uncharacterized protein</fullName>
    </submittedName>
</protein>